<gene>
    <name evidence="3" type="ORF">KW869_20460</name>
</gene>
<dbReference type="InterPro" id="IPR012373">
    <property type="entry name" value="Ferrdict_sens_TM"/>
</dbReference>
<dbReference type="InterPro" id="IPR032623">
    <property type="entry name" value="FecR_N"/>
</dbReference>
<dbReference type="Pfam" id="PF16220">
    <property type="entry name" value="DUF4880"/>
    <property type="match status" value="1"/>
</dbReference>
<evidence type="ECO:0000313" key="3">
    <source>
        <dbReference type="EMBL" id="MFK5735910.1"/>
    </source>
</evidence>
<organism evidence="3 4">
    <name type="scientific">Pseudomonas urmiensis</name>
    <dbReference type="NCBI Taxonomy" id="2745493"/>
    <lineage>
        <taxon>Bacteria</taxon>
        <taxon>Pseudomonadati</taxon>
        <taxon>Pseudomonadota</taxon>
        <taxon>Gammaproteobacteria</taxon>
        <taxon>Pseudomonadales</taxon>
        <taxon>Pseudomonadaceae</taxon>
        <taxon>Pseudomonas</taxon>
    </lineage>
</organism>
<proteinExistence type="predicted"/>
<dbReference type="RefSeq" id="WP_405130021.1">
    <property type="nucleotide sequence ID" value="NZ_JAHWXS010000025.1"/>
</dbReference>
<feature type="domain" description="FecR N-terminal" evidence="2">
    <location>
        <begin position="13"/>
        <end position="54"/>
    </location>
</feature>
<keyword evidence="4" id="KW-1185">Reference proteome</keyword>
<evidence type="ECO:0000259" key="2">
    <source>
        <dbReference type="Pfam" id="PF16220"/>
    </source>
</evidence>
<sequence length="333" mass="36341">MSSQNLPEQAIREQAAEWVVLQSAGPLTTDQQQALEQWCASDARHAQAYAFAQATWADLGQLTSVAAPAAARRASTPAARARPARARRPRLRAAVASAAVLFLAVFTVNQGPDWLLDWRADYATATGEVRRVTLADGSLIELDSRSAVQIAFNDQERRIRLLAGEAVFTAAPVSATEPRPFVVEYAGATTRALGTRFVLGEAGAGGWVGMLEHSVAVDLQTQPAHGQASQRLEEGASLRYDQAQGVRPWPQRDLHRATDWQRGVLVFERQPLSEVVERLNHYRSGRLVVTDAELARREVSGVFRLDNLDAAASVLSDELKAKRLEVAGLTLIY</sequence>
<dbReference type="EMBL" id="JAHWXS010000025">
    <property type="protein sequence ID" value="MFK5735910.1"/>
    <property type="molecule type" value="Genomic_DNA"/>
</dbReference>
<dbReference type="InterPro" id="IPR006860">
    <property type="entry name" value="FecR"/>
</dbReference>
<dbReference type="Gene3D" id="3.55.50.30">
    <property type="match status" value="1"/>
</dbReference>
<dbReference type="PANTHER" id="PTHR30273:SF2">
    <property type="entry name" value="PROTEIN FECR"/>
    <property type="match status" value="1"/>
</dbReference>
<dbReference type="Pfam" id="PF04773">
    <property type="entry name" value="FecR"/>
    <property type="match status" value="1"/>
</dbReference>
<evidence type="ECO:0000259" key="1">
    <source>
        <dbReference type="Pfam" id="PF04773"/>
    </source>
</evidence>
<protein>
    <submittedName>
        <fullName evidence="3">FecR domain-containing protein</fullName>
    </submittedName>
</protein>
<name>A0ABW8P0Z0_9PSED</name>
<feature type="domain" description="FecR protein" evidence="1">
    <location>
        <begin position="121"/>
        <end position="205"/>
    </location>
</feature>
<dbReference type="Gene3D" id="2.60.120.1440">
    <property type="match status" value="1"/>
</dbReference>
<accession>A0ABW8P0Z0</accession>
<evidence type="ECO:0000313" key="4">
    <source>
        <dbReference type="Proteomes" id="UP001621534"/>
    </source>
</evidence>
<comment type="caution">
    <text evidence="3">The sequence shown here is derived from an EMBL/GenBank/DDBJ whole genome shotgun (WGS) entry which is preliminary data.</text>
</comment>
<dbReference type="PANTHER" id="PTHR30273">
    <property type="entry name" value="PERIPLASMIC SIGNAL SENSOR AND SIGMA FACTOR ACTIVATOR FECR-RELATED"/>
    <property type="match status" value="1"/>
</dbReference>
<dbReference type="Proteomes" id="UP001621534">
    <property type="component" value="Unassembled WGS sequence"/>
</dbReference>
<dbReference type="PIRSF" id="PIRSF018266">
    <property type="entry name" value="FecR"/>
    <property type="match status" value="1"/>
</dbReference>
<reference evidence="3 4" key="1">
    <citation type="journal article" date="2012" name="Plant Soil">
        <title>Screening of plant growth-promoting traits in arsenic-resistant bacteria isolated from the rhizosphere of soybean plants from Argentinean agricultural soil.</title>
        <authorList>
            <person name="Wevar Oller A.L."/>
            <person name="Talano M.A."/>
            <person name="Agostini E."/>
        </authorList>
    </citation>
    <scope>NUCLEOTIDE SEQUENCE [LARGE SCALE GENOMIC DNA]</scope>
    <source>
        <strain evidence="3 4">AW4</strain>
    </source>
</reference>